<keyword evidence="1" id="KW-0472">Membrane</keyword>
<keyword evidence="1" id="KW-0812">Transmembrane</keyword>
<dbReference type="Proteomes" id="UP000245992">
    <property type="component" value="Unassembled WGS sequence"/>
</dbReference>
<protein>
    <submittedName>
        <fullName evidence="2">Uncharacterized protein</fullName>
    </submittedName>
</protein>
<feature type="transmembrane region" description="Helical" evidence="1">
    <location>
        <begin position="94"/>
        <end position="112"/>
    </location>
</feature>
<proteinExistence type="predicted"/>
<accession>A0A2T7SWH2</accession>
<feature type="transmembrane region" description="Helical" evidence="1">
    <location>
        <begin position="60"/>
        <end position="82"/>
    </location>
</feature>
<evidence type="ECO:0000256" key="1">
    <source>
        <dbReference type="SAM" id="Phobius"/>
    </source>
</evidence>
<sequence length="113" mass="11275">MRTTTTVPSSTPEQTADRGALLALRLWALGGLGLLLGGYVVTVVIALTDAVDPADGVAGAYISAGFWSLHLSGLVGLAAAALPAGSMLRGVRCGAVVAQYVLLAAGPVLALMD</sequence>
<evidence type="ECO:0000313" key="2">
    <source>
        <dbReference type="EMBL" id="PVE07192.1"/>
    </source>
</evidence>
<dbReference type="RefSeq" id="WP_030355884.1">
    <property type="nucleotide sequence ID" value="NZ_AZSP01000278.1"/>
</dbReference>
<name>A0A2T7SWH2_9ACTN</name>
<comment type="caution">
    <text evidence="2">The sequence shown here is derived from an EMBL/GenBank/DDBJ whole genome shotgun (WGS) entry which is preliminary data.</text>
</comment>
<keyword evidence="3" id="KW-1185">Reference proteome</keyword>
<gene>
    <name evidence="2" type="ORF">Y717_24145</name>
</gene>
<keyword evidence="1" id="KW-1133">Transmembrane helix</keyword>
<dbReference type="EMBL" id="AZSP01000278">
    <property type="protein sequence ID" value="PVE07192.1"/>
    <property type="molecule type" value="Genomic_DNA"/>
</dbReference>
<feature type="transmembrane region" description="Helical" evidence="1">
    <location>
        <begin position="26"/>
        <end position="48"/>
    </location>
</feature>
<dbReference type="AlphaFoldDB" id="A0A2T7SWH2"/>
<organism evidence="2 3">
    <name type="scientific">Streptomyces scopuliridis RB72</name>
    <dbReference type="NCBI Taxonomy" id="1440053"/>
    <lineage>
        <taxon>Bacteria</taxon>
        <taxon>Bacillati</taxon>
        <taxon>Actinomycetota</taxon>
        <taxon>Actinomycetes</taxon>
        <taxon>Kitasatosporales</taxon>
        <taxon>Streptomycetaceae</taxon>
        <taxon>Streptomyces</taxon>
    </lineage>
</organism>
<evidence type="ECO:0000313" key="3">
    <source>
        <dbReference type="Proteomes" id="UP000245992"/>
    </source>
</evidence>
<reference evidence="2 3" key="1">
    <citation type="submission" date="2013-12" db="EMBL/GenBank/DDBJ databases">
        <title>Annotated genome of Streptomyces scopuliridis.</title>
        <authorList>
            <person name="Olson J.B."/>
        </authorList>
    </citation>
    <scope>NUCLEOTIDE SEQUENCE [LARGE SCALE GENOMIC DNA]</scope>
    <source>
        <strain evidence="2 3">RB72</strain>
    </source>
</reference>